<evidence type="ECO:0000313" key="2">
    <source>
        <dbReference type="EMBL" id="OXL43184.1"/>
    </source>
</evidence>
<dbReference type="RefSeq" id="WP_089544763.1">
    <property type="nucleotide sequence ID" value="NZ_NMPZ01000022.1"/>
</dbReference>
<comment type="caution">
    <text evidence="2">The sequence shown here is derived from an EMBL/GenBank/DDBJ whole genome shotgun (WGS) entry which is preliminary data.</text>
</comment>
<dbReference type="InterPro" id="IPR037066">
    <property type="entry name" value="Plug_dom_sf"/>
</dbReference>
<dbReference type="Pfam" id="PF13715">
    <property type="entry name" value="CarbopepD_reg_2"/>
    <property type="match status" value="1"/>
</dbReference>
<sequence length="771" mass="87853">MEKRIFAVLLMAVFVLQAMSQNLKGKVVDNKGIPIAFANVLLISKGDSAFIAGSVTKEDGSFELQSSNKDMMLKVSSIGYRTIYEELKNYQGKPICLEEDAKILNEVVVKGLRSQYKMTNEGLLTHVDGTVLSRMGTAEDVLKHVPGIIKRGDVYEVLGKGTPLIYINNRKVLDVNELDNLKSSAVKSIEVIQAPGAIYGASVNAVIKIKTIPAKGDGFSFDTRSLYSYNKYSGTIQELNTNYRHDGLNVFATYKFSNTKTIQDATFEQITYVGEIWKQNNSNYQTRRSENHLVIGGFSYDFRANHSIGARYTLNSPGYRRTHSIFNSKITVAEKFYDNIATNSAIVNKDNPDHQLNFYYNGRVGKTTIDFNTDLYFAKKRMYSYFTEISQEQDSRLIDSENKVDNKMVASKLVLTSPVLGGWLTYGAEYINTHRNDDYEVNRTDLLANSYGKLEEQTVSPFLQYSHLTSIGNVTVGLRYEDVRFRYYNDGIYHPEQSRSFNNIFPSLTYGAKIGKAMLQLSYSIKTKRPTYSQLSNNIVYMNRLTLQKGNPQLNNETNHMVEVSGVWKFIQFMVNYKDSRDAIIYWAEQIPDNEAITMVNHKNLKSVKSATAYVSLAPKFGFWSPQANLAMLKQWFTLHTDVESYKLNRPIFMATFNNAFRLPCDIVFNVNYRYQSKGNVQNVFMAKEQHVLDVSISKSFLQNALTLELQGNDLLYKNWDADLLYNQKMTLLQVARRGTRNLNLTLRYKFNSTRSKYKGTGAGNSEIKRL</sequence>
<reference evidence="2 3" key="1">
    <citation type="submission" date="2017-07" db="EMBL/GenBank/DDBJ databases">
        <title>Draft genome sequence of Prevotella copri isolated from the gut of healthy adult Indian.</title>
        <authorList>
            <person name="Das B."/>
            <person name="Bag S."/>
            <person name="Ghosh T.S."/>
        </authorList>
    </citation>
    <scope>NUCLEOTIDE SEQUENCE [LARGE SCALE GENOMIC DNA]</scope>
    <source>
        <strain evidence="2 3">Indica</strain>
    </source>
</reference>
<protein>
    <submittedName>
        <fullName evidence="2">TonB-dependent receptor</fullName>
    </submittedName>
</protein>
<proteinExistence type="predicted"/>
<dbReference type="InterPro" id="IPR041700">
    <property type="entry name" value="OMP_b-brl_3"/>
</dbReference>
<dbReference type="AlphaFoldDB" id="A0AA91YWA7"/>
<gene>
    <name evidence="2" type="ORF">CFT61_12585</name>
</gene>
<organism evidence="2 3">
    <name type="scientific">Segatella copri</name>
    <dbReference type="NCBI Taxonomy" id="165179"/>
    <lineage>
        <taxon>Bacteria</taxon>
        <taxon>Pseudomonadati</taxon>
        <taxon>Bacteroidota</taxon>
        <taxon>Bacteroidia</taxon>
        <taxon>Bacteroidales</taxon>
        <taxon>Prevotellaceae</taxon>
        <taxon>Segatella</taxon>
    </lineage>
</organism>
<dbReference type="SUPFAM" id="SSF49464">
    <property type="entry name" value="Carboxypeptidase regulatory domain-like"/>
    <property type="match status" value="1"/>
</dbReference>
<accession>A0AA91YWA7</accession>
<dbReference type="SUPFAM" id="SSF56935">
    <property type="entry name" value="Porins"/>
    <property type="match status" value="1"/>
</dbReference>
<keyword evidence="2" id="KW-0675">Receptor</keyword>
<evidence type="ECO:0000313" key="3">
    <source>
        <dbReference type="Proteomes" id="UP000215155"/>
    </source>
</evidence>
<dbReference type="Gene3D" id="2.170.130.10">
    <property type="entry name" value="TonB-dependent receptor, plug domain"/>
    <property type="match status" value="1"/>
</dbReference>
<dbReference type="EMBL" id="NMPZ01000022">
    <property type="protein sequence ID" value="OXL43184.1"/>
    <property type="molecule type" value="Genomic_DNA"/>
</dbReference>
<evidence type="ECO:0000259" key="1">
    <source>
        <dbReference type="Pfam" id="PF14905"/>
    </source>
</evidence>
<dbReference type="Proteomes" id="UP000215155">
    <property type="component" value="Unassembled WGS sequence"/>
</dbReference>
<dbReference type="Pfam" id="PF14905">
    <property type="entry name" value="OMP_b-brl_3"/>
    <property type="match status" value="1"/>
</dbReference>
<name>A0AA91YWA7_9BACT</name>
<dbReference type="InterPro" id="IPR008969">
    <property type="entry name" value="CarboxyPept-like_regulatory"/>
</dbReference>
<feature type="domain" description="Outer membrane protein beta-barrel" evidence="1">
    <location>
        <begin position="369"/>
        <end position="749"/>
    </location>
</feature>